<dbReference type="EMBL" id="GGEC01060773">
    <property type="protein sequence ID" value="MBX41257.1"/>
    <property type="molecule type" value="Transcribed_RNA"/>
</dbReference>
<sequence length="98" mass="11680">MSYLNLIPSMTFMYIRTRRARRMRRAIWIKRIVFPGNMDKILYAVKRHKKKRSQFINHLPGRRSESPTRAASIETKNILRKSLKVKHSCSSAKETRPH</sequence>
<reference evidence="1" key="1">
    <citation type="submission" date="2018-02" db="EMBL/GenBank/DDBJ databases">
        <title>Rhizophora mucronata_Transcriptome.</title>
        <authorList>
            <person name="Meera S.P."/>
            <person name="Sreeshan A."/>
            <person name="Augustine A."/>
        </authorList>
    </citation>
    <scope>NUCLEOTIDE SEQUENCE</scope>
    <source>
        <tissue evidence="1">Leaf</tissue>
    </source>
</reference>
<organism evidence="1">
    <name type="scientific">Rhizophora mucronata</name>
    <name type="common">Asiatic mangrove</name>
    <dbReference type="NCBI Taxonomy" id="61149"/>
    <lineage>
        <taxon>Eukaryota</taxon>
        <taxon>Viridiplantae</taxon>
        <taxon>Streptophyta</taxon>
        <taxon>Embryophyta</taxon>
        <taxon>Tracheophyta</taxon>
        <taxon>Spermatophyta</taxon>
        <taxon>Magnoliopsida</taxon>
        <taxon>eudicotyledons</taxon>
        <taxon>Gunneridae</taxon>
        <taxon>Pentapetalae</taxon>
        <taxon>rosids</taxon>
        <taxon>fabids</taxon>
        <taxon>Malpighiales</taxon>
        <taxon>Rhizophoraceae</taxon>
        <taxon>Rhizophora</taxon>
    </lineage>
</organism>
<evidence type="ECO:0000313" key="1">
    <source>
        <dbReference type="EMBL" id="MBX41257.1"/>
    </source>
</evidence>
<dbReference type="AlphaFoldDB" id="A0A2P2NFI5"/>
<name>A0A2P2NFI5_RHIMU</name>
<proteinExistence type="predicted"/>
<protein>
    <submittedName>
        <fullName evidence="1">Uncharacterized protein</fullName>
    </submittedName>
</protein>
<accession>A0A2P2NFI5</accession>